<dbReference type="OrthoDB" id="184876at2759"/>
<protein>
    <submittedName>
        <fullName evidence="1">GroES-like family protein</fullName>
    </submittedName>
</protein>
<sequence length="128" mass="13755">MVTVSVDGSVLDQIAKIMSYLCLGSLGKVLKNKKKEKDAKGEPWSSETLGVQKSAGGVLLPKSAVKFEWYLMGEFHSIGAEVEKVETGKKVDLGTSDRLVSAKQMNCWLWSSEKKSTVSEAIGGSSGI</sequence>
<accession>A0A9N7R9P6</accession>
<reference evidence="1" key="1">
    <citation type="submission" date="2019-12" db="EMBL/GenBank/DDBJ databases">
        <authorList>
            <person name="Scholes J."/>
        </authorList>
    </citation>
    <scope>NUCLEOTIDE SEQUENCE</scope>
</reference>
<name>A0A9N7R9P6_STRHE</name>
<dbReference type="AlphaFoldDB" id="A0A9N7R9P6"/>
<keyword evidence="2" id="KW-1185">Reference proteome</keyword>
<comment type="caution">
    <text evidence="1">The sequence shown here is derived from an EMBL/GenBank/DDBJ whole genome shotgun (WGS) entry which is preliminary data.</text>
</comment>
<dbReference type="Proteomes" id="UP001153555">
    <property type="component" value="Unassembled WGS sequence"/>
</dbReference>
<gene>
    <name evidence="1" type="ORF">SHERM_19541</name>
</gene>
<dbReference type="EMBL" id="CACSLK010020926">
    <property type="protein sequence ID" value="CAA0821660.1"/>
    <property type="molecule type" value="Genomic_DNA"/>
</dbReference>
<evidence type="ECO:0000313" key="2">
    <source>
        <dbReference type="Proteomes" id="UP001153555"/>
    </source>
</evidence>
<evidence type="ECO:0000313" key="1">
    <source>
        <dbReference type="EMBL" id="CAA0821660.1"/>
    </source>
</evidence>
<organism evidence="1 2">
    <name type="scientific">Striga hermonthica</name>
    <name type="common">Purple witchweed</name>
    <name type="synonym">Buchnera hermonthica</name>
    <dbReference type="NCBI Taxonomy" id="68872"/>
    <lineage>
        <taxon>Eukaryota</taxon>
        <taxon>Viridiplantae</taxon>
        <taxon>Streptophyta</taxon>
        <taxon>Embryophyta</taxon>
        <taxon>Tracheophyta</taxon>
        <taxon>Spermatophyta</taxon>
        <taxon>Magnoliopsida</taxon>
        <taxon>eudicotyledons</taxon>
        <taxon>Gunneridae</taxon>
        <taxon>Pentapetalae</taxon>
        <taxon>asterids</taxon>
        <taxon>lamiids</taxon>
        <taxon>Lamiales</taxon>
        <taxon>Orobanchaceae</taxon>
        <taxon>Buchnereae</taxon>
        <taxon>Striga</taxon>
    </lineage>
</organism>
<proteinExistence type="predicted"/>